<evidence type="ECO:0000256" key="7">
    <source>
        <dbReference type="ARBA" id="ARBA00022833"/>
    </source>
</evidence>
<comment type="caution">
    <text evidence="13">The sequence shown here is derived from an EMBL/GenBank/DDBJ whole genome shotgun (WGS) entry which is preliminary data.</text>
</comment>
<proteinExistence type="inferred from homology"/>
<keyword evidence="7 11" id="KW-0862">Zinc</keyword>
<dbReference type="EC" id="3.4.24.-" evidence="11"/>
<dbReference type="Pfam" id="PF02163">
    <property type="entry name" value="Peptidase_M50"/>
    <property type="match status" value="1"/>
</dbReference>
<comment type="cofactor">
    <cofactor evidence="1 11">
        <name>Zn(2+)</name>
        <dbReference type="ChEBI" id="CHEBI:29105"/>
    </cofactor>
</comment>
<dbReference type="Proteomes" id="UP000435357">
    <property type="component" value="Unassembled WGS sequence"/>
</dbReference>
<comment type="subcellular location">
    <subcellularLocation>
        <location evidence="2">Membrane</location>
        <topology evidence="2">Multi-pass membrane protein</topology>
    </subcellularLocation>
</comment>
<accession>A0A6N6M768</accession>
<dbReference type="InterPro" id="IPR001478">
    <property type="entry name" value="PDZ"/>
</dbReference>
<keyword evidence="10 11" id="KW-0472">Membrane</keyword>
<keyword evidence="14" id="KW-1185">Reference proteome</keyword>
<organism evidence="13 14">
    <name type="scientific">Salibacter halophilus</name>
    <dbReference type="NCBI Taxonomy" id="1803916"/>
    <lineage>
        <taxon>Bacteria</taxon>
        <taxon>Pseudomonadati</taxon>
        <taxon>Bacteroidota</taxon>
        <taxon>Flavobacteriia</taxon>
        <taxon>Flavobacteriales</taxon>
        <taxon>Salibacteraceae</taxon>
        <taxon>Salibacter</taxon>
    </lineage>
</organism>
<name>A0A6N6M768_9FLAO</name>
<feature type="domain" description="PDZ" evidence="12">
    <location>
        <begin position="231"/>
        <end position="293"/>
    </location>
</feature>
<evidence type="ECO:0000259" key="12">
    <source>
        <dbReference type="PROSITE" id="PS50106"/>
    </source>
</evidence>
<dbReference type="EMBL" id="WACR01000006">
    <property type="protein sequence ID" value="KAB1063906.1"/>
    <property type="molecule type" value="Genomic_DNA"/>
</dbReference>
<dbReference type="OrthoDB" id="9782003at2"/>
<keyword evidence="11" id="KW-0479">Metal-binding</keyword>
<evidence type="ECO:0000256" key="6">
    <source>
        <dbReference type="ARBA" id="ARBA00022801"/>
    </source>
</evidence>
<dbReference type="PANTHER" id="PTHR42837">
    <property type="entry name" value="REGULATOR OF SIGMA-E PROTEASE RSEP"/>
    <property type="match status" value="1"/>
</dbReference>
<dbReference type="SMART" id="SM00228">
    <property type="entry name" value="PDZ"/>
    <property type="match status" value="1"/>
</dbReference>
<dbReference type="GO" id="GO:0016020">
    <property type="term" value="C:membrane"/>
    <property type="evidence" value="ECO:0007669"/>
    <property type="project" value="UniProtKB-SubCell"/>
</dbReference>
<evidence type="ECO:0000256" key="9">
    <source>
        <dbReference type="ARBA" id="ARBA00023049"/>
    </source>
</evidence>
<dbReference type="InterPro" id="IPR041489">
    <property type="entry name" value="PDZ_6"/>
</dbReference>
<gene>
    <name evidence="13" type="primary">rseP</name>
    <name evidence="13" type="ORF">F3059_07670</name>
</gene>
<keyword evidence="5 11" id="KW-0812">Transmembrane</keyword>
<keyword evidence="6 11" id="KW-0378">Hydrolase</keyword>
<protein>
    <recommendedName>
        <fullName evidence="11">Zinc metalloprotease</fullName>
        <ecNumber evidence="11">3.4.24.-</ecNumber>
    </recommendedName>
</protein>
<dbReference type="Gene3D" id="2.30.42.10">
    <property type="match status" value="2"/>
</dbReference>
<dbReference type="PROSITE" id="PS50106">
    <property type="entry name" value="PDZ"/>
    <property type="match status" value="1"/>
</dbReference>
<dbReference type="InterPro" id="IPR036034">
    <property type="entry name" value="PDZ_sf"/>
</dbReference>
<dbReference type="PANTHER" id="PTHR42837:SF2">
    <property type="entry name" value="MEMBRANE METALLOPROTEASE ARASP2, CHLOROPLASTIC-RELATED"/>
    <property type="match status" value="1"/>
</dbReference>
<feature type="transmembrane region" description="Helical" evidence="11">
    <location>
        <begin position="417"/>
        <end position="435"/>
    </location>
</feature>
<keyword evidence="9 11" id="KW-0482">Metalloprotease</keyword>
<keyword evidence="4 13" id="KW-0645">Protease</keyword>
<evidence type="ECO:0000256" key="10">
    <source>
        <dbReference type="ARBA" id="ARBA00023136"/>
    </source>
</evidence>
<dbReference type="InterPro" id="IPR004387">
    <property type="entry name" value="Pept_M50_Zn"/>
</dbReference>
<reference evidence="13 14" key="1">
    <citation type="submission" date="2019-09" db="EMBL/GenBank/DDBJ databases">
        <title>Genomes of Cryomorphaceae.</title>
        <authorList>
            <person name="Bowman J.P."/>
        </authorList>
    </citation>
    <scope>NUCLEOTIDE SEQUENCE [LARGE SCALE GENOMIC DNA]</scope>
    <source>
        <strain evidence="13 14">KCTC 52047</strain>
    </source>
</reference>
<evidence type="ECO:0000313" key="13">
    <source>
        <dbReference type="EMBL" id="KAB1063906.1"/>
    </source>
</evidence>
<comment type="similarity">
    <text evidence="3 11">Belongs to the peptidase M50B family.</text>
</comment>
<feature type="transmembrane region" description="Helical" evidence="11">
    <location>
        <begin position="104"/>
        <end position="125"/>
    </location>
</feature>
<evidence type="ECO:0000256" key="1">
    <source>
        <dbReference type="ARBA" id="ARBA00001947"/>
    </source>
</evidence>
<dbReference type="Pfam" id="PF17820">
    <property type="entry name" value="PDZ_6"/>
    <property type="match status" value="1"/>
</dbReference>
<dbReference type="GO" id="GO:0046872">
    <property type="term" value="F:metal ion binding"/>
    <property type="evidence" value="ECO:0007669"/>
    <property type="project" value="UniProtKB-KW"/>
</dbReference>
<dbReference type="SUPFAM" id="SSF50156">
    <property type="entry name" value="PDZ domain-like"/>
    <property type="match status" value="2"/>
</dbReference>
<evidence type="ECO:0000256" key="4">
    <source>
        <dbReference type="ARBA" id="ARBA00022670"/>
    </source>
</evidence>
<evidence type="ECO:0000313" key="14">
    <source>
        <dbReference type="Proteomes" id="UP000435357"/>
    </source>
</evidence>
<sequence length="443" mass="49523">MDDILIKAAQLLLSLSILVILHEFGHFLPAKLFGVKVEKFYLFFDPWFSLFKTKKGDTEYGVGWLPLGGYVKLSGMIDESMDKEQMKEPAKDYEFRAKPAWQRLIVMLGGVTVNVILGIFIYSMIMMTWGKTYLSAEDAKYGVHVSETAKQAGFKDGDRVIEIDGEPLPNDYTYATITQELLLNEEINEVTVENNGQTRTVRVPHEFAQKMLASGEKSLFTERIPFIADTVLPSSPAESAGIQKGDKFLAVNGKDTEYFIDFAKTVQDLKGEEVEITVERNGEPVTLSAMVGEDGKVGVGNQPITNFFELTQKDYSFFEAFPAGYNLALDKMGGYIDQFSLIFSKEGVSQLGGFGTIGNLFPSAWDWRTFWNLTAFLSLILAIMNILPIPALDGGHVMFLLYEIVSGRKPGEKFMEYAQLAGMLLLLTLLLWANGNDVLRMLD</sequence>
<dbReference type="RefSeq" id="WP_151167886.1">
    <property type="nucleotide sequence ID" value="NZ_WACR01000006.1"/>
</dbReference>
<dbReference type="GO" id="GO:0006508">
    <property type="term" value="P:proteolysis"/>
    <property type="evidence" value="ECO:0007669"/>
    <property type="project" value="UniProtKB-KW"/>
</dbReference>
<dbReference type="AlphaFoldDB" id="A0A6N6M768"/>
<evidence type="ECO:0000256" key="3">
    <source>
        <dbReference type="ARBA" id="ARBA00007931"/>
    </source>
</evidence>
<dbReference type="NCBIfam" id="TIGR00054">
    <property type="entry name" value="RIP metalloprotease RseP"/>
    <property type="match status" value="1"/>
</dbReference>
<evidence type="ECO:0000256" key="8">
    <source>
        <dbReference type="ARBA" id="ARBA00022989"/>
    </source>
</evidence>
<evidence type="ECO:0000256" key="2">
    <source>
        <dbReference type="ARBA" id="ARBA00004141"/>
    </source>
</evidence>
<evidence type="ECO:0000256" key="5">
    <source>
        <dbReference type="ARBA" id="ARBA00022692"/>
    </source>
</evidence>
<dbReference type="GO" id="GO:0004222">
    <property type="term" value="F:metalloendopeptidase activity"/>
    <property type="evidence" value="ECO:0007669"/>
    <property type="project" value="InterPro"/>
</dbReference>
<evidence type="ECO:0000256" key="11">
    <source>
        <dbReference type="RuleBase" id="RU362031"/>
    </source>
</evidence>
<feature type="transmembrane region" description="Helical" evidence="11">
    <location>
        <begin position="370"/>
        <end position="392"/>
    </location>
</feature>
<dbReference type="InterPro" id="IPR008915">
    <property type="entry name" value="Peptidase_M50"/>
</dbReference>
<dbReference type="CDD" id="cd23081">
    <property type="entry name" value="cpPDZ_EcRseP-like"/>
    <property type="match status" value="1"/>
</dbReference>
<dbReference type="CDD" id="cd06163">
    <property type="entry name" value="S2P-M50_PDZ_RseP-like"/>
    <property type="match status" value="1"/>
</dbReference>
<keyword evidence="8 11" id="KW-1133">Transmembrane helix</keyword>